<keyword evidence="6 10" id="KW-0443">Lipid metabolism</keyword>
<dbReference type="NCBIfam" id="TIGR00023">
    <property type="entry name" value="glycerol-3-phosphate 1-O-acyltransferase PlsY"/>
    <property type="match status" value="1"/>
</dbReference>
<dbReference type="PANTHER" id="PTHR30309">
    <property type="entry name" value="INNER MEMBRANE PROTEIN YGIH"/>
    <property type="match status" value="1"/>
</dbReference>
<comment type="caution">
    <text evidence="11">The sequence shown here is derived from an EMBL/GenBank/DDBJ whole genome shotgun (WGS) entry which is preliminary data.</text>
</comment>
<dbReference type="Proteomes" id="UP000231343">
    <property type="component" value="Unassembled WGS sequence"/>
</dbReference>
<name>A0A2H0XVS0_UNCSA</name>
<feature type="transmembrane region" description="Helical" evidence="10">
    <location>
        <begin position="76"/>
        <end position="97"/>
    </location>
</feature>
<keyword evidence="2 10" id="KW-0444">Lipid biosynthesis</keyword>
<dbReference type="HAMAP" id="MF_01043">
    <property type="entry name" value="PlsY"/>
    <property type="match status" value="1"/>
</dbReference>
<evidence type="ECO:0000256" key="10">
    <source>
        <dbReference type="HAMAP-Rule" id="MF_01043"/>
    </source>
</evidence>
<evidence type="ECO:0000256" key="5">
    <source>
        <dbReference type="ARBA" id="ARBA00022989"/>
    </source>
</evidence>
<dbReference type="EMBL" id="PEYM01000143">
    <property type="protein sequence ID" value="PIS28229.1"/>
    <property type="molecule type" value="Genomic_DNA"/>
</dbReference>
<evidence type="ECO:0000256" key="8">
    <source>
        <dbReference type="ARBA" id="ARBA00023209"/>
    </source>
</evidence>
<feature type="transmembrane region" description="Helical" evidence="10">
    <location>
        <begin position="150"/>
        <end position="174"/>
    </location>
</feature>
<keyword evidence="1 10" id="KW-1003">Cell membrane</keyword>
<sequence length="201" mass="21733">MQNLGFILLAYLVGSIPFSHIFPKLKGKDVSQAGSKNIGATNALVVAGPIMGALALLGDILKGYLPVFLVLRYNPFPWVVIFVALATIVGHDFSVFLKFKGGKGVATTGGCLLAFDPVFAILVLLIWILTIVVSRYFILSTILVLAGLPWVMLILGLRGAIVWFALGACLLSFYTHRDDLKRLLAGQEIRADEAVGKFLSK</sequence>
<dbReference type="InterPro" id="IPR003811">
    <property type="entry name" value="G3P_acylTferase_PlsY"/>
</dbReference>
<dbReference type="PANTHER" id="PTHR30309:SF0">
    <property type="entry name" value="GLYCEROL-3-PHOSPHATE ACYLTRANSFERASE-RELATED"/>
    <property type="match status" value="1"/>
</dbReference>
<comment type="function">
    <text evidence="10">Catalyzes the transfer of an acyl group from acyl-phosphate (acyl-PO(4)) to glycerol-3-phosphate (G3P) to form lysophosphatidic acid (LPA). This enzyme utilizes acyl-phosphate as fatty acyl donor, but not acyl-CoA or acyl-ACP.</text>
</comment>
<protein>
    <recommendedName>
        <fullName evidence="10">Glycerol-3-phosphate acyltransferase</fullName>
    </recommendedName>
    <alternativeName>
        <fullName evidence="10">Acyl-PO4 G3P acyltransferase</fullName>
    </alternativeName>
    <alternativeName>
        <fullName evidence="10">Acyl-phosphate--glycerol-3-phosphate acyltransferase</fullName>
    </alternativeName>
    <alternativeName>
        <fullName evidence="10">G3P acyltransferase</fullName>
        <shortName evidence="10">GPAT</shortName>
        <ecNumber evidence="10">2.3.1.275</ecNumber>
    </alternativeName>
    <alternativeName>
        <fullName evidence="10">Lysophosphatidic acid synthase</fullName>
        <shortName evidence="10">LPA synthase</shortName>
    </alternativeName>
</protein>
<accession>A0A2H0XVS0</accession>
<comment type="similarity">
    <text evidence="10">Belongs to the PlsY family.</text>
</comment>
<evidence type="ECO:0000256" key="1">
    <source>
        <dbReference type="ARBA" id="ARBA00022475"/>
    </source>
</evidence>
<dbReference type="SMART" id="SM01207">
    <property type="entry name" value="G3P_acyltransf"/>
    <property type="match status" value="1"/>
</dbReference>
<evidence type="ECO:0000313" key="12">
    <source>
        <dbReference type="Proteomes" id="UP000231343"/>
    </source>
</evidence>
<feature type="transmembrane region" description="Helical" evidence="10">
    <location>
        <begin position="6"/>
        <end position="25"/>
    </location>
</feature>
<keyword evidence="9 10" id="KW-1208">Phospholipid metabolism</keyword>
<gene>
    <name evidence="10 11" type="primary">plsY</name>
    <name evidence="11" type="ORF">COT42_08665</name>
</gene>
<evidence type="ECO:0000256" key="7">
    <source>
        <dbReference type="ARBA" id="ARBA00023136"/>
    </source>
</evidence>
<keyword evidence="7 10" id="KW-0472">Membrane</keyword>
<evidence type="ECO:0000256" key="6">
    <source>
        <dbReference type="ARBA" id="ARBA00023098"/>
    </source>
</evidence>
<comment type="subunit">
    <text evidence="10">Probably interacts with PlsX.</text>
</comment>
<keyword evidence="11" id="KW-0012">Acyltransferase</keyword>
<keyword evidence="8 10" id="KW-0594">Phospholipid biosynthesis</keyword>
<evidence type="ECO:0000313" key="11">
    <source>
        <dbReference type="EMBL" id="PIS28229.1"/>
    </source>
</evidence>
<dbReference type="AlphaFoldDB" id="A0A2H0XVS0"/>
<organism evidence="11 12">
    <name type="scientific">Candidatus Saganbacteria bacterium CG08_land_8_20_14_0_20_45_16</name>
    <dbReference type="NCBI Taxonomy" id="2014293"/>
    <lineage>
        <taxon>Bacteria</taxon>
        <taxon>Bacillati</taxon>
        <taxon>Saganbacteria</taxon>
    </lineage>
</organism>
<dbReference type="Pfam" id="PF02660">
    <property type="entry name" value="G3P_acyltransf"/>
    <property type="match status" value="1"/>
</dbReference>
<comment type="subcellular location">
    <subcellularLocation>
        <location evidence="10">Cell membrane</location>
        <topology evidence="10">Multi-pass membrane protein</topology>
    </subcellularLocation>
</comment>
<proteinExistence type="inferred from homology"/>
<evidence type="ECO:0000256" key="3">
    <source>
        <dbReference type="ARBA" id="ARBA00022679"/>
    </source>
</evidence>
<dbReference type="UniPathway" id="UPA00085"/>
<evidence type="ECO:0000256" key="4">
    <source>
        <dbReference type="ARBA" id="ARBA00022692"/>
    </source>
</evidence>
<comment type="pathway">
    <text evidence="10">Lipid metabolism; phospholipid metabolism.</text>
</comment>
<reference evidence="11 12" key="1">
    <citation type="submission" date="2017-09" db="EMBL/GenBank/DDBJ databases">
        <title>Depth-based differentiation of microbial function through sediment-hosted aquifers and enrichment of novel symbionts in the deep terrestrial subsurface.</title>
        <authorList>
            <person name="Probst A.J."/>
            <person name="Ladd B."/>
            <person name="Jarett J.K."/>
            <person name="Geller-Mcgrath D.E."/>
            <person name="Sieber C.M."/>
            <person name="Emerson J.B."/>
            <person name="Anantharaman K."/>
            <person name="Thomas B.C."/>
            <person name="Malmstrom R."/>
            <person name="Stieglmeier M."/>
            <person name="Klingl A."/>
            <person name="Woyke T."/>
            <person name="Ryan C.M."/>
            <person name="Banfield J.F."/>
        </authorList>
    </citation>
    <scope>NUCLEOTIDE SEQUENCE [LARGE SCALE GENOMIC DNA]</scope>
    <source>
        <strain evidence="11">CG08_land_8_20_14_0_20_45_16</strain>
    </source>
</reference>
<evidence type="ECO:0000256" key="2">
    <source>
        <dbReference type="ARBA" id="ARBA00022516"/>
    </source>
</evidence>
<dbReference type="GO" id="GO:0005886">
    <property type="term" value="C:plasma membrane"/>
    <property type="evidence" value="ECO:0007669"/>
    <property type="project" value="UniProtKB-SubCell"/>
</dbReference>
<dbReference type="EC" id="2.3.1.275" evidence="10"/>
<feature type="transmembrane region" description="Helical" evidence="10">
    <location>
        <begin position="118"/>
        <end position="138"/>
    </location>
</feature>
<keyword evidence="3 10" id="KW-0808">Transferase</keyword>
<keyword evidence="5 10" id="KW-1133">Transmembrane helix</keyword>
<feature type="transmembrane region" description="Helical" evidence="10">
    <location>
        <begin position="37"/>
        <end position="56"/>
    </location>
</feature>
<evidence type="ECO:0000256" key="9">
    <source>
        <dbReference type="ARBA" id="ARBA00023264"/>
    </source>
</evidence>
<keyword evidence="4 10" id="KW-0812">Transmembrane</keyword>
<dbReference type="GO" id="GO:0043772">
    <property type="term" value="F:acyl-phosphate glycerol-3-phosphate acyltransferase activity"/>
    <property type="evidence" value="ECO:0007669"/>
    <property type="project" value="UniProtKB-UniRule"/>
</dbReference>
<dbReference type="GO" id="GO:0008654">
    <property type="term" value="P:phospholipid biosynthetic process"/>
    <property type="evidence" value="ECO:0007669"/>
    <property type="project" value="UniProtKB-UniRule"/>
</dbReference>
<comment type="catalytic activity">
    <reaction evidence="10">
        <text>an acyl phosphate + sn-glycerol 3-phosphate = a 1-acyl-sn-glycero-3-phosphate + phosphate</text>
        <dbReference type="Rhea" id="RHEA:34075"/>
        <dbReference type="ChEBI" id="CHEBI:43474"/>
        <dbReference type="ChEBI" id="CHEBI:57597"/>
        <dbReference type="ChEBI" id="CHEBI:57970"/>
        <dbReference type="ChEBI" id="CHEBI:59918"/>
        <dbReference type="EC" id="2.3.1.275"/>
    </reaction>
</comment>